<dbReference type="Pfam" id="PF03476">
    <property type="entry name" value="MOSC_N"/>
    <property type="match status" value="1"/>
</dbReference>
<dbReference type="PROSITE" id="PS51340">
    <property type="entry name" value="MOSC"/>
    <property type="match status" value="1"/>
</dbReference>
<protein>
    <recommendedName>
        <fullName evidence="1">MOSC domain-containing protein</fullName>
    </recommendedName>
</protein>
<dbReference type="SUPFAM" id="SSF141673">
    <property type="entry name" value="MOSC N-terminal domain-like"/>
    <property type="match status" value="1"/>
</dbReference>
<dbReference type="InterPro" id="IPR005303">
    <property type="entry name" value="MOCOS_middle"/>
</dbReference>
<dbReference type="Pfam" id="PF03473">
    <property type="entry name" value="MOSC"/>
    <property type="match status" value="1"/>
</dbReference>
<sequence>MNREQVTVTVFTVLVATLATTNITRLRRILSTIVSRFRLHFIVSTKPQESDSKRQVSQLHIYPIKSLRAVDQQTVQIEKRGLVGDRGYMLVVPAPLPAWGSFGPQDPTHRFLTQRQCPSLATIVVVTVENDQFTLTSHLLPNVTANFSTQPNPDSPKYRATLWGDCVQVQDMGDTAAQFLQSIVDQDPEMPDDLKALKVRLVIQCPEDVRVANEQYVPPATRGWFGQGPVVALSDGFPILIANDKSLEELNRKLQAKGKASLSMRNFRPNIVVAGLEPFEEDRWKVIRIGNAILHVVKGCPRCKQSCTDQTSGKVSAEPLETMAEFRALEAGSKNVYFAQNVVPSPASVGSLISVGDSVEVLEWGEPVWGD</sequence>
<evidence type="ECO:0000313" key="2">
    <source>
        <dbReference type="EMBL" id="GAX12668.1"/>
    </source>
</evidence>
<dbReference type="SUPFAM" id="SSF50800">
    <property type="entry name" value="PK beta-barrel domain-like"/>
    <property type="match status" value="1"/>
</dbReference>
<dbReference type="GO" id="GO:0030170">
    <property type="term" value="F:pyridoxal phosphate binding"/>
    <property type="evidence" value="ECO:0007669"/>
    <property type="project" value="InterPro"/>
</dbReference>
<name>A0A1Z5JFY7_FISSO</name>
<dbReference type="PANTHER" id="PTHR14237">
    <property type="entry name" value="MOLYBDOPTERIN COFACTOR SULFURASE MOSC"/>
    <property type="match status" value="1"/>
</dbReference>
<dbReference type="OrthoDB" id="17255at2759"/>
<dbReference type="GO" id="GO:0030151">
    <property type="term" value="F:molybdenum ion binding"/>
    <property type="evidence" value="ECO:0007669"/>
    <property type="project" value="InterPro"/>
</dbReference>
<evidence type="ECO:0000259" key="1">
    <source>
        <dbReference type="PROSITE" id="PS51340"/>
    </source>
</evidence>
<accession>A0A1Z5JFY7</accession>
<dbReference type="PANTHER" id="PTHR14237:SF19">
    <property type="entry name" value="MITOCHONDRIAL AMIDOXIME REDUCING COMPONENT 1"/>
    <property type="match status" value="1"/>
</dbReference>
<dbReference type="EMBL" id="BDSP01000053">
    <property type="protein sequence ID" value="GAX12668.1"/>
    <property type="molecule type" value="Genomic_DNA"/>
</dbReference>
<evidence type="ECO:0000313" key="3">
    <source>
        <dbReference type="Proteomes" id="UP000198406"/>
    </source>
</evidence>
<dbReference type="Proteomes" id="UP000198406">
    <property type="component" value="Unassembled WGS sequence"/>
</dbReference>
<dbReference type="InterPro" id="IPR011037">
    <property type="entry name" value="Pyrv_Knase-like_insert_dom_sf"/>
</dbReference>
<comment type="caution">
    <text evidence="2">The sequence shown here is derived from an EMBL/GenBank/DDBJ whole genome shotgun (WGS) entry which is preliminary data.</text>
</comment>
<dbReference type="InParanoid" id="A0A1Z5JFY7"/>
<organism evidence="2 3">
    <name type="scientific">Fistulifera solaris</name>
    <name type="common">Oleaginous diatom</name>
    <dbReference type="NCBI Taxonomy" id="1519565"/>
    <lineage>
        <taxon>Eukaryota</taxon>
        <taxon>Sar</taxon>
        <taxon>Stramenopiles</taxon>
        <taxon>Ochrophyta</taxon>
        <taxon>Bacillariophyta</taxon>
        <taxon>Bacillariophyceae</taxon>
        <taxon>Bacillariophycidae</taxon>
        <taxon>Naviculales</taxon>
        <taxon>Naviculaceae</taxon>
        <taxon>Fistulifera</taxon>
    </lineage>
</organism>
<dbReference type="InterPro" id="IPR005302">
    <property type="entry name" value="MoCF_Sase_C"/>
</dbReference>
<feature type="domain" description="MOSC" evidence="1">
    <location>
        <begin position="211"/>
        <end position="362"/>
    </location>
</feature>
<dbReference type="AlphaFoldDB" id="A0A1Z5JFY7"/>
<keyword evidence="3" id="KW-1185">Reference proteome</keyword>
<proteinExistence type="predicted"/>
<gene>
    <name evidence="2" type="ORF">FisN_13Lh140</name>
</gene>
<reference evidence="2 3" key="1">
    <citation type="journal article" date="2015" name="Plant Cell">
        <title>Oil accumulation by the oleaginous diatom Fistulifera solaris as revealed by the genome and transcriptome.</title>
        <authorList>
            <person name="Tanaka T."/>
            <person name="Maeda Y."/>
            <person name="Veluchamy A."/>
            <person name="Tanaka M."/>
            <person name="Abida H."/>
            <person name="Marechal E."/>
            <person name="Bowler C."/>
            <person name="Muto M."/>
            <person name="Sunaga Y."/>
            <person name="Tanaka M."/>
            <person name="Yoshino T."/>
            <person name="Taniguchi T."/>
            <person name="Fukuda Y."/>
            <person name="Nemoto M."/>
            <person name="Matsumoto M."/>
            <person name="Wong P.S."/>
            <person name="Aburatani S."/>
            <person name="Fujibuchi W."/>
        </authorList>
    </citation>
    <scope>NUCLEOTIDE SEQUENCE [LARGE SCALE GENOMIC DNA]</scope>
    <source>
        <strain evidence="2 3">JPCC DA0580</strain>
    </source>
</reference>
<dbReference type="GO" id="GO:0003824">
    <property type="term" value="F:catalytic activity"/>
    <property type="evidence" value="ECO:0007669"/>
    <property type="project" value="InterPro"/>
</dbReference>